<dbReference type="InterPro" id="IPR038765">
    <property type="entry name" value="Papain-like_cys_pep_sf"/>
</dbReference>
<dbReference type="SUPFAM" id="SSF54001">
    <property type="entry name" value="Cysteine proteinases"/>
    <property type="match status" value="1"/>
</dbReference>
<dbReference type="PANTHER" id="PTHR24006">
    <property type="entry name" value="UBIQUITIN CARBOXYL-TERMINAL HYDROLASE"/>
    <property type="match status" value="1"/>
</dbReference>
<evidence type="ECO:0000313" key="9">
    <source>
        <dbReference type="EMBL" id="RNA36726.1"/>
    </source>
</evidence>
<organism evidence="9 10">
    <name type="scientific">Brachionus plicatilis</name>
    <name type="common">Marine rotifer</name>
    <name type="synonym">Brachionus muelleri</name>
    <dbReference type="NCBI Taxonomy" id="10195"/>
    <lineage>
        <taxon>Eukaryota</taxon>
        <taxon>Metazoa</taxon>
        <taxon>Spiralia</taxon>
        <taxon>Gnathifera</taxon>
        <taxon>Rotifera</taxon>
        <taxon>Eurotatoria</taxon>
        <taxon>Monogononta</taxon>
        <taxon>Pseudotrocha</taxon>
        <taxon>Ploima</taxon>
        <taxon>Brachionidae</taxon>
        <taxon>Brachionus</taxon>
    </lineage>
</organism>
<keyword evidence="7" id="KW-0788">Thiol protease</keyword>
<dbReference type="AlphaFoldDB" id="A0A3M7SLW4"/>
<dbReference type="Pfam" id="PF00443">
    <property type="entry name" value="UCH"/>
    <property type="match status" value="1"/>
</dbReference>
<proteinExistence type="inferred from homology"/>
<evidence type="ECO:0000256" key="1">
    <source>
        <dbReference type="ARBA" id="ARBA00000707"/>
    </source>
</evidence>
<comment type="catalytic activity">
    <reaction evidence="1">
        <text>Thiol-dependent hydrolysis of ester, thioester, amide, peptide and isopeptide bonds formed by the C-terminal Gly of ubiquitin (a 76-residue protein attached to proteins as an intracellular targeting signal).</text>
        <dbReference type="EC" id="3.4.19.12"/>
    </reaction>
</comment>
<dbReference type="GO" id="GO:0004843">
    <property type="term" value="F:cysteine-type deubiquitinase activity"/>
    <property type="evidence" value="ECO:0007669"/>
    <property type="project" value="UniProtKB-EC"/>
</dbReference>
<comment type="caution">
    <text evidence="9">The sequence shown here is derived from an EMBL/GenBank/DDBJ whole genome shotgun (WGS) entry which is preliminary data.</text>
</comment>
<reference evidence="9 10" key="1">
    <citation type="journal article" date="2018" name="Sci. Rep.">
        <title>Genomic signatures of local adaptation to the degree of environmental predictability in rotifers.</title>
        <authorList>
            <person name="Franch-Gras L."/>
            <person name="Hahn C."/>
            <person name="Garcia-Roger E.M."/>
            <person name="Carmona M.J."/>
            <person name="Serra M."/>
            <person name="Gomez A."/>
        </authorList>
    </citation>
    <scope>NUCLEOTIDE SEQUENCE [LARGE SCALE GENOMIC DNA]</scope>
    <source>
        <strain evidence="9">HYR1</strain>
    </source>
</reference>
<evidence type="ECO:0000256" key="2">
    <source>
        <dbReference type="ARBA" id="ARBA00009085"/>
    </source>
</evidence>
<dbReference type="InterPro" id="IPR050164">
    <property type="entry name" value="Peptidase_C19"/>
</dbReference>
<keyword evidence="5" id="KW-0833">Ubl conjugation pathway</keyword>
<keyword evidence="4" id="KW-0645">Protease</keyword>
<dbReference type="EC" id="3.4.19.12" evidence="3"/>
<dbReference type="PROSITE" id="PS50235">
    <property type="entry name" value="USP_3"/>
    <property type="match status" value="1"/>
</dbReference>
<accession>A0A3M7SLW4</accession>
<sequence length="432" mass="49450">MLRLLREIPTYAYIAGLVGAAATYVLYTPSSSGKKRRKNLNESAFPRGLINYKNECFINVILQSLASSNKVTEWLVHNRIKSISIHTNLFDTLCQAIAGINKIRMANTASELDQFHSEFYAAQSIKQALNAHNWHIQSEEHDCHEFFHLLMDVLDEEQLESNKSFKSLNYFQPSNLKESARLSSKKNPFHGYLALQFHCLDCDYKYPLKLESFYSLSLNIPHHTDNLFGNNFTLSGTTLFECLNNFFKTEILLEMKCENCAKQELKHEKKKGILKRQAIAKLPDCLCIQIQRNSWSDLSCEMIKKTTFVQFPMAIRIDNNSKANMSSFCLKQVGIGGLVGGKAHLSPSVEHLTHKKIVSNVDNFYELRSAVVHYGNALSGHFVVFRRLLENEANGENWLQISDNDIKLVKQTNLLNSNVYMLFYDKISQQLN</sequence>
<dbReference type="GO" id="GO:0006508">
    <property type="term" value="P:proteolysis"/>
    <property type="evidence" value="ECO:0007669"/>
    <property type="project" value="UniProtKB-KW"/>
</dbReference>
<keyword evidence="10" id="KW-1185">Reference proteome</keyword>
<dbReference type="PANTHER" id="PTHR24006:SF888">
    <property type="entry name" value="UBIQUITIN CARBOXYL-TERMINAL HYDROLASE 30"/>
    <property type="match status" value="1"/>
</dbReference>
<dbReference type="STRING" id="10195.A0A3M7SLW4"/>
<dbReference type="CDD" id="cd02662">
    <property type="entry name" value="Peptidase_C19F"/>
    <property type="match status" value="1"/>
</dbReference>
<feature type="domain" description="USP" evidence="8">
    <location>
        <begin position="47"/>
        <end position="427"/>
    </location>
</feature>
<dbReference type="GO" id="GO:0005634">
    <property type="term" value="C:nucleus"/>
    <property type="evidence" value="ECO:0007669"/>
    <property type="project" value="TreeGrafter"/>
</dbReference>
<evidence type="ECO:0000256" key="3">
    <source>
        <dbReference type="ARBA" id="ARBA00012759"/>
    </source>
</evidence>
<dbReference type="Proteomes" id="UP000276133">
    <property type="component" value="Unassembled WGS sequence"/>
</dbReference>
<dbReference type="InterPro" id="IPR001394">
    <property type="entry name" value="Peptidase_C19_UCH"/>
</dbReference>
<evidence type="ECO:0000256" key="5">
    <source>
        <dbReference type="ARBA" id="ARBA00022786"/>
    </source>
</evidence>
<dbReference type="EMBL" id="REGN01001135">
    <property type="protein sequence ID" value="RNA36726.1"/>
    <property type="molecule type" value="Genomic_DNA"/>
</dbReference>
<gene>
    <name evidence="9" type="ORF">BpHYR1_050668</name>
</gene>
<keyword evidence="6 9" id="KW-0378">Hydrolase</keyword>
<dbReference type="GO" id="GO:0016579">
    <property type="term" value="P:protein deubiquitination"/>
    <property type="evidence" value="ECO:0007669"/>
    <property type="project" value="InterPro"/>
</dbReference>
<evidence type="ECO:0000256" key="4">
    <source>
        <dbReference type="ARBA" id="ARBA00022670"/>
    </source>
</evidence>
<dbReference type="GO" id="GO:0005829">
    <property type="term" value="C:cytosol"/>
    <property type="evidence" value="ECO:0007669"/>
    <property type="project" value="TreeGrafter"/>
</dbReference>
<dbReference type="InterPro" id="IPR028889">
    <property type="entry name" value="USP"/>
</dbReference>
<protein>
    <recommendedName>
        <fullName evidence="3">ubiquitinyl hydrolase 1</fullName>
        <ecNumber evidence="3">3.4.19.12</ecNumber>
    </recommendedName>
</protein>
<evidence type="ECO:0000313" key="10">
    <source>
        <dbReference type="Proteomes" id="UP000276133"/>
    </source>
</evidence>
<name>A0A3M7SLW4_BRAPC</name>
<evidence type="ECO:0000256" key="6">
    <source>
        <dbReference type="ARBA" id="ARBA00022801"/>
    </source>
</evidence>
<evidence type="ECO:0000259" key="8">
    <source>
        <dbReference type="PROSITE" id="PS50235"/>
    </source>
</evidence>
<dbReference type="OrthoDB" id="2248014at2759"/>
<comment type="similarity">
    <text evidence="2">Belongs to the peptidase C19 family.</text>
</comment>
<dbReference type="Gene3D" id="3.90.70.10">
    <property type="entry name" value="Cysteine proteinases"/>
    <property type="match status" value="1"/>
</dbReference>
<evidence type="ECO:0000256" key="7">
    <source>
        <dbReference type="ARBA" id="ARBA00022807"/>
    </source>
</evidence>